<dbReference type="PANTHER" id="PTHR31157:SF1">
    <property type="entry name" value="SCP DOMAIN-CONTAINING PROTEIN"/>
    <property type="match status" value="1"/>
</dbReference>
<evidence type="ECO:0000313" key="5">
    <source>
        <dbReference type="Proteomes" id="UP000298234"/>
    </source>
</evidence>
<evidence type="ECO:0000256" key="2">
    <source>
        <dbReference type="SAM" id="SignalP"/>
    </source>
</evidence>
<feature type="chain" id="PRO_5043881133" evidence="2">
    <location>
        <begin position="19"/>
        <end position="336"/>
    </location>
</feature>
<dbReference type="EMBL" id="SNSQ01000016">
    <property type="protein sequence ID" value="TEU47623.1"/>
    <property type="molecule type" value="Genomic_DNA"/>
</dbReference>
<organism evidence="4 5">
    <name type="scientific">Burkholderia cepacia</name>
    <name type="common">Pseudomonas cepacia</name>
    <dbReference type="NCBI Taxonomy" id="292"/>
    <lineage>
        <taxon>Bacteria</taxon>
        <taxon>Pseudomonadati</taxon>
        <taxon>Pseudomonadota</taxon>
        <taxon>Betaproteobacteria</taxon>
        <taxon>Burkholderiales</taxon>
        <taxon>Burkholderiaceae</taxon>
        <taxon>Burkholderia</taxon>
        <taxon>Burkholderia cepacia complex</taxon>
    </lineage>
</organism>
<dbReference type="PANTHER" id="PTHR31157">
    <property type="entry name" value="SCP DOMAIN-CONTAINING PROTEIN"/>
    <property type="match status" value="1"/>
</dbReference>
<reference evidence="4 5" key="1">
    <citation type="submission" date="2019-03" db="EMBL/GenBank/DDBJ databases">
        <title>Burkholderia cepacia outbreak.</title>
        <authorList>
            <person name="Farzana R."/>
            <person name="Walsh T.R."/>
        </authorList>
    </citation>
    <scope>NUCLEOTIDE SEQUENCE [LARGE SCALE GENOMIC DNA]</scope>
    <source>
        <strain evidence="5">d13</strain>
    </source>
</reference>
<feature type="compositionally biased region" description="Polar residues" evidence="1">
    <location>
        <begin position="48"/>
        <end position="61"/>
    </location>
</feature>
<dbReference type="Pfam" id="PF00188">
    <property type="entry name" value="CAP"/>
    <property type="match status" value="1"/>
</dbReference>
<evidence type="ECO:0000256" key="1">
    <source>
        <dbReference type="SAM" id="MobiDB-lite"/>
    </source>
</evidence>
<gene>
    <name evidence="4" type="ORF">E3D37_16285</name>
</gene>
<keyword evidence="2" id="KW-0732">Signal</keyword>
<dbReference type="Gene3D" id="3.40.33.10">
    <property type="entry name" value="CAP"/>
    <property type="match status" value="1"/>
</dbReference>
<dbReference type="InterPro" id="IPR035940">
    <property type="entry name" value="CAP_sf"/>
</dbReference>
<proteinExistence type="predicted"/>
<dbReference type="InterPro" id="IPR014044">
    <property type="entry name" value="CAP_dom"/>
</dbReference>
<accession>A0AAX2RQW4</accession>
<comment type="caution">
    <text evidence="4">The sequence shown here is derived from an EMBL/GenBank/DDBJ whole genome shotgun (WGS) entry which is preliminary data.</text>
</comment>
<name>A0AAX2RQW4_BURCE</name>
<evidence type="ECO:0000313" key="4">
    <source>
        <dbReference type="EMBL" id="TEU47623.1"/>
    </source>
</evidence>
<dbReference type="PROSITE" id="PS51257">
    <property type="entry name" value="PROKAR_LIPOPROTEIN"/>
    <property type="match status" value="1"/>
</dbReference>
<dbReference type="SUPFAM" id="SSF55797">
    <property type="entry name" value="PR-1-like"/>
    <property type="match status" value="1"/>
</dbReference>
<sequence length="336" mass="34119">MNYRLSLIAAVAASVVLAACGGGDGGGSNSTGSNSGTGGNGNSGGSTPPAQTPTSGNVNSPTYSAGSMELAAFTLLNQQRQACGFPALTENTTLDQAAKAHVQYLATNNAVVDEEVSGNQGFTGVTYADRATHFGYPSSSVLVTGVSAGYYTNATLTDAQYGEQLVYQWLSGVYHIAVAAWPITTVGVGMNKITFNGFPQVQGSLTIANLQPMTTSGPLTFPCQGTTGVAYKAGGESPTPPGTSGPWGTPVAVAGNPADTIVMQSGTMTDTSGNVISLKVLDSATDPNKLLPKFEGVAYPVAPLSPNTSYSVVLTGTYNGTPFTRTFSFTTGTVTG</sequence>
<dbReference type="Proteomes" id="UP000298234">
    <property type="component" value="Unassembled WGS sequence"/>
</dbReference>
<feature type="domain" description="SCP" evidence="3">
    <location>
        <begin position="75"/>
        <end position="192"/>
    </location>
</feature>
<dbReference type="AlphaFoldDB" id="A0AAX2RQW4"/>
<protein>
    <submittedName>
        <fullName evidence="4">CAP domain-containing protein</fullName>
    </submittedName>
</protein>
<feature type="signal peptide" evidence="2">
    <location>
        <begin position="1"/>
        <end position="18"/>
    </location>
</feature>
<evidence type="ECO:0000259" key="3">
    <source>
        <dbReference type="Pfam" id="PF00188"/>
    </source>
</evidence>
<feature type="region of interest" description="Disordered" evidence="1">
    <location>
        <begin position="26"/>
        <end position="61"/>
    </location>
</feature>
<feature type="compositionally biased region" description="Gly residues" evidence="1">
    <location>
        <begin position="26"/>
        <end position="44"/>
    </location>
</feature>